<dbReference type="PATRIC" id="fig|54005.3.peg.1545"/>
<accession>A0A133PK72</accession>
<gene>
    <name evidence="2" type="ORF">HMPREF3229_01583</name>
</gene>
<keyword evidence="1" id="KW-0812">Transmembrane</keyword>
<dbReference type="Proteomes" id="UP000070174">
    <property type="component" value="Unassembled WGS sequence"/>
</dbReference>
<dbReference type="AlphaFoldDB" id="A0A133PK72"/>
<reference evidence="2 3" key="1">
    <citation type="submission" date="2016-01" db="EMBL/GenBank/DDBJ databases">
        <authorList>
            <person name="Oliw E.H."/>
        </authorList>
    </citation>
    <scope>NUCLEOTIDE SEQUENCE [LARGE SCALE GENOMIC DNA]</scope>
    <source>
        <strain evidence="2 3">CMW7756A</strain>
    </source>
</reference>
<evidence type="ECO:0000313" key="2">
    <source>
        <dbReference type="EMBL" id="KXA28951.1"/>
    </source>
</evidence>
<sequence>MGCFFGGIIMDNKTKNIIIIDQIISKTLLILLLLSTFDGRWIPYNIASKLFHGYNISFLGIGFGNILYLIIKKRNTQTKVKTR</sequence>
<proteinExistence type="predicted"/>
<evidence type="ECO:0000313" key="3">
    <source>
        <dbReference type="Proteomes" id="UP000070174"/>
    </source>
</evidence>
<organism evidence="2">
    <name type="scientific">Peptoniphilus harei</name>
    <dbReference type="NCBI Taxonomy" id="54005"/>
    <lineage>
        <taxon>Bacteria</taxon>
        <taxon>Bacillati</taxon>
        <taxon>Bacillota</taxon>
        <taxon>Tissierellia</taxon>
        <taxon>Tissierellales</taxon>
        <taxon>Peptoniphilaceae</taxon>
        <taxon>Peptoniphilus</taxon>
    </lineage>
</organism>
<keyword evidence="1" id="KW-0472">Membrane</keyword>
<feature type="transmembrane region" description="Helical" evidence="1">
    <location>
        <begin position="23"/>
        <end position="42"/>
    </location>
</feature>
<feature type="transmembrane region" description="Helical" evidence="1">
    <location>
        <begin position="54"/>
        <end position="71"/>
    </location>
</feature>
<protein>
    <submittedName>
        <fullName evidence="2">Uncharacterized protein</fullName>
    </submittedName>
</protein>
<dbReference type="EMBL" id="LRQE01000039">
    <property type="protein sequence ID" value="KXA28951.1"/>
    <property type="molecule type" value="Genomic_DNA"/>
</dbReference>
<comment type="caution">
    <text evidence="2">The sequence shown here is derived from an EMBL/GenBank/DDBJ whole genome shotgun (WGS) entry which is preliminary data.</text>
</comment>
<evidence type="ECO:0000256" key="1">
    <source>
        <dbReference type="SAM" id="Phobius"/>
    </source>
</evidence>
<keyword evidence="1" id="KW-1133">Transmembrane helix</keyword>
<name>A0A133PK72_9FIRM</name>